<dbReference type="InterPro" id="IPR018490">
    <property type="entry name" value="cNMP-bd_dom_sf"/>
</dbReference>
<keyword evidence="3" id="KW-1003">Cell membrane</keyword>
<dbReference type="EMBL" id="UFTT01000002">
    <property type="protein sequence ID" value="SUV63217.1"/>
    <property type="molecule type" value="Genomic_DNA"/>
</dbReference>
<dbReference type="InterPro" id="IPR000595">
    <property type="entry name" value="cNMP-bd_dom"/>
</dbReference>
<evidence type="ECO:0000256" key="3">
    <source>
        <dbReference type="ARBA" id="ARBA00022475"/>
    </source>
</evidence>
<evidence type="ECO:0000313" key="12">
    <source>
        <dbReference type="Proteomes" id="UP000255014"/>
    </source>
</evidence>
<dbReference type="GO" id="GO:0098719">
    <property type="term" value="P:sodium ion import across plasma membrane"/>
    <property type="evidence" value="ECO:0007669"/>
    <property type="project" value="TreeGrafter"/>
</dbReference>
<dbReference type="Pfam" id="PF00999">
    <property type="entry name" value="Na_H_Exchanger"/>
    <property type="match status" value="1"/>
</dbReference>
<reference evidence="11 12" key="1">
    <citation type="submission" date="2018-06" db="EMBL/GenBank/DDBJ databases">
        <authorList>
            <consortium name="Pathogen Informatics"/>
            <person name="Doyle S."/>
        </authorList>
    </citation>
    <scope>NUCLEOTIDE SEQUENCE [LARGE SCALE GENOMIC DNA]</scope>
    <source>
        <strain evidence="11 12">NCTC10911</strain>
    </source>
</reference>
<dbReference type="OMA" id="SICPQKL"/>
<dbReference type="InterPro" id="IPR006153">
    <property type="entry name" value="Cation/H_exchanger_TM"/>
</dbReference>
<evidence type="ECO:0000256" key="2">
    <source>
        <dbReference type="ARBA" id="ARBA00022448"/>
    </source>
</evidence>
<feature type="transmembrane region" description="Helical" evidence="10">
    <location>
        <begin position="358"/>
        <end position="377"/>
    </location>
</feature>
<dbReference type="Pfam" id="PF00027">
    <property type="entry name" value="cNMP_binding"/>
    <property type="match status" value="1"/>
</dbReference>
<feature type="transmembrane region" description="Helical" evidence="10">
    <location>
        <begin position="72"/>
        <end position="89"/>
    </location>
</feature>
<keyword evidence="6" id="KW-0915">Sodium</keyword>
<evidence type="ECO:0000256" key="5">
    <source>
        <dbReference type="ARBA" id="ARBA00022989"/>
    </source>
</evidence>
<dbReference type="Gene3D" id="6.10.140.1330">
    <property type="match status" value="1"/>
</dbReference>
<protein>
    <submittedName>
        <fullName evidence="11">Sodium, potassium, lithium and rubidium/H(+) antiporter</fullName>
    </submittedName>
</protein>
<comment type="subcellular location">
    <subcellularLocation>
        <location evidence="1">Cell membrane</location>
        <topology evidence="1">Multi-pass membrane protein</topology>
    </subcellularLocation>
</comment>
<dbReference type="GO" id="GO:0051453">
    <property type="term" value="P:regulation of intracellular pH"/>
    <property type="evidence" value="ECO:0007669"/>
    <property type="project" value="TreeGrafter"/>
</dbReference>
<dbReference type="Proteomes" id="UP000255014">
    <property type="component" value="Unassembled WGS sequence"/>
</dbReference>
<evidence type="ECO:0000313" key="11">
    <source>
        <dbReference type="EMBL" id="SUV63217.1"/>
    </source>
</evidence>
<organism evidence="11 12">
    <name type="scientific">Bordetella pertussis</name>
    <dbReference type="NCBI Taxonomy" id="520"/>
    <lineage>
        <taxon>Bacteria</taxon>
        <taxon>Pseudomonadati</taxon>
        <taxon>Pseudomonadota</taxon>
        <taxon>Betaproteobacteria</taxon>
        <taxon>Burkholderiales</taxon>
        <taxon>Alcaligenaceae</taxon>
        <taxon>Bordetella</taxon>
    </lineage>
</organism>
<keyword evidence="2" id="KW-0813">Transport</keyword>
<dbReference type="GO" id="GO:0015386">
    <property type="term" value="F:potassium:proton antiporter activity"/>
    <property type="evidence" value="ECO:0007669"/>
    <property type="project" value="TreeGrafter"/>
</dbReference>
<name>A0A0E7UBU8_BORPT</name>
<feature type="transmembrane region" description="Helical" evidence="10">
    <location>
        <begin position="200"/>
        <end position="225"/>
    </location>
</feature>
<sequence length="847" mass="92747">MDIGFLVFGLAGLLTLVCFMPPLAGRLKLPYSVLLALVGCLLGIGVHLHGWAPPVLGDLLDTIEHFEISSETFLMVFLPVLLFETALSMNVRRLIDDIGPILMMAIVAVVVCTLVVGFAVDAVSSYGLIVCLLLGAIVATTDPAAVVGIFREVGAPKRLTTLVEGESLFNDAASIALYSVLLAALGGSGELSVGAVFNDFIFHFVGGGLAGFLMGRLACALFAWLRGFPTAEITLTLTLAYLSFFISEHYLGVSGVVATVIAGLVVDSTGRTRMSPTTFEFLSSAWGQFGFWANSLIFLFAAMLIPKLMAEADWQELLLVLVVFAATLAARAIVVFGLLPLLRVARIGAEVSNPYKSVMWWGGLRGAVSLALALAVTEQSSVPEQARQFVAVATTGFVLMTLMINGVSLRPLIRMLGLNQLSPVERTIRNQVLAAALEDLQGRTEEIAKVDHVNPEARDRIRAMFDASLTSVHDGQVGQMTLDQRVAVGLSIVARREEEMFFDILKAQIVDWRLAEGLLARAERLEDAVRAGGLAGFEAGIVADVRYWRLFRMALRTHYMFGFQGWLARELGKRFASLLTKRSVARDLMKFAREQVAPLLGEEAADRIIAAHQRRLDLIENALQALTLQYPSYSLWLQESHLGRVARELERRRYRDMLEQFLISGEVYADLMAQLKARWQHIDKHPPLDIELGSAELVKRVPLFEGLSQDSLRAICRLLKPRLALPDQHILTEGRHGQEMCIVASGAVVVHLPDHTTIELGSGEFFGELALLGEEQLVPDVTSLGYSKLLMLSARDFHALLARDEHLHERIQTVAKQRMRAIEVWKQYSQAAAAAAASTASEDSAPA</sequence>
<evidence type="ECO:0000256" key="7">
    <source>
        <dbReference type="ARBA" id="ARBA00023065"/>
    </source>
</evidence>
<evidence type="ECO:0000256" key="6">
    <source>
        <dbReference type="ARBA" id="ARBA00023053"/>
    </source>
</evidence>
<dbReference type="PANTHER" id="PTHR10110">
    <property type="entry name" value="SODIUM/HYDROGEN EXCHANGER"/>
    <property type="match status" value="1"/>
</dbReference>
<feature type="transmembrane region" description="Helical" evidence="10">
    <location>
        <begin position="126"/>
        <end position="147"/>
    </location>
</feature>
<dbReference type="PANTHER" id="PTHR10110:SF86">
    <property type="entry name" value="SODIUM_HYDROGEN EXCHANGER 7"/>
    <property type="match status" value="1"/>
</dbReference>
<dbReference type="Gene3D" id="2.60.120.10">
    <property type="entry name" value="Jelly Rolls"/>
    <property type="match status" value="1"/>
</dbReference>
<gene>
    <name evidence="11" type="primary">nhaK</name>
    <name evidence="11" type="ORF">NCTC10911_00211</name>
</gene>
<keyword evidence="9" id="KW-0739">Sodium transport</keyword>
<dbReference type="SUPFAM" id="SSF51206">
    <property type="entry name" value="cAMP-binding domain-like"/>
    <property type="match status" value="1"/>
</dbReference>
<dbReference type="RefSeq" id="WP_010931629.1">
    <property type="nucleotide sequence ID" value="NZ_AP024746.1"/>
</dbReference>
<evidence type="ECO:0000256" key="10">
    <source>
        <dbReference type="SAM" id="Phobius"/>
    </source>
</evidence>
<feature type="transmembrane region" description="Helical" evidence="10">
    <location>
        <begin position="101"/>
        <end position="120"/>
    </location>
</feature>
<keyword evidence="7" id="KW-0406">Ion transport</keyword>
<dbReference type="GO" id="GO:0015385">
    <property type="term" value="F:sodium:proton antiporter activity"/>
    <property type="evidence" value="ECO:0007669"/>
    <property type="project" value="InterPro"/>
</dbReference>
<evidence type="ECO:0000256" key="4">
    <source>
        <dbReference type="ARBA" id="ARBA00022692"/>
    </source>
</evidence>
<keyword evidence="8 10" id="KW-0472">Membrane</keyword>
<proteinExistence type="predicted"/>
<evidence type="ECO:0000256" key="8">
    <source>
        <dbReference type="ARBA" id="ARBA00023136"/>
    </source>
</evidence>
<dbReference type="PROSITE" id="PS50042">
    <property type="entry name" value="CNMP_BINDING_3"/>
    <property type="match status" value="1"/>
</dbReference>
<evidence type="ECO:0000256" key="9">
    <source>
        <dbReference type="ARBA" id="ARBA00023201"/>
    </source>
</evidence>
<dbReference type="InterPro" id="IPR018422">
    <property type="entry name" value="Cation/H_exchanger_CPA1"/>
</dbReference>
<accession>A0A0E7UBU8</accession>
<feature type="transmembrane region" description="Helical" evidence="10">
    <location>
        <begin position="285"/>
        <end position="305"/>
    </location>
</feature>
<feature type="transmembrane region" description="Helical" evidence="10">
    <location>
        <begin position="31"/>
        <end position="52"/>
    </location>
</feature>
<dbReference type="InterPro" id="IPR014710">
    <property type="entry name" value="RmlC-like_jellyroll"/>
</dbReference>
<dbReference type="GO" id="GO:0005886">
    <property type="term" value="C:plasma membrane"/>
    <property type="evidence" value="ECO:0007669"/>
    <property type="project" value="UniProtKB-SubCell"/>
</dbReference>
<evidence type="ECO:0000256" key="1">
    <source>
        <dbReference type="ARBA" id="ARBA00004651"/>
    </source>
</evidence>
<dbReference type="GeneID" id="69600026"/>
<dbReference type="SMART" id="SM00100">
    <property type="entry name" value="cNMP"/>
    <property type="match status" value="1"/>
</dbReference>
<keyword evidence="4 10" id="KW-0812">Transmembrane</keyword>
<dbReference type="CDD" id="cd00038">
    <property type="entry name" value="CAP_ED"/>
    <property type="match status" value="1"/>
</dbReference>
<feature type="transmembrane region" description="Helical" evidence="10">
    <location>
        <begin position="389"/>
        <end position="409"/>
    </location>
</feature>
<feature type="transmembrane region" description="Helical" evidence="10">
    <location>
        <begin position="6"/>
        <end position="24"/>
    </location>
</feature>
<keyword evidence="5 10" id="KW-1133">Transmembrane helix</keyword>
<feature type="transmembrane region" description="Helical" evidence="10">
    <location>
        <begin position="237"/>
        <end position="265"/>
    </location>
</feature>
<feature type="transmembrane region" description="Helical" evidence="10">
    <location>
        <begin position="168"/>
        <end position="188"/>
    </location>
</feature>
<dbReference type="AlphaFoldDB" id="A0A0E7UBU8"/>
<feature type="transmembrane region" description="Helical" evidence="10">
    <location>
        <begin position="317"/>
        <end position="338"/>
    </location>
</feature>